<evidence type="ECO:0008006" key="4">
    <source>
        <dbReference type="Google" id="ProtNLM"/>
    </source>
</evidence>
<evidence type="ECO:0000313" key="3">
    <source>
        <dbReference type="Proteomes" id="UP000237771"/>
    </source>
</evidence>
<keyword evidence="3" id="KW-1185">Reference proteome</keyword>
<reference evidence="1 3" key="2">
    <citation type="submission" date="2018-03" db="EMBL/GenBank/DDBJ databases">
        <title>Genomic Encyclopedia of Archaeal and Bacterial Type Strains, Phase II (KMG-II): from individual species to whole genera.</title>
        <authorList>
            <person name="Goeker M."/>
        </authorList>
    </citation>
    <scope>NUCLEOTIDE SEQUENCE [LARGE SCALE GENOMIC DNA]</scope>
    <source>
        <strain evidence="1 3">DSM 17797</strain>
    </source>
</reference>
<name>A0A1M5LPE1_9FLAO</name>
<dbReference type="AlphaFoldDB" id="A0A1M5LPE1"/>
<accession>A0A1M5LPE1</accession>
<dbReference type="PROSITE" id="PS51257">
    <property type="entry name" value="PROKAR_LIPOPROTEIN"/>
    <property type="match status" value="1"/>
</dbReference>
<dbReference type="RefSeq" id="WP_072941585.1">
    <property type="nucleotide sequence ID" value="NZ_FQWO01000003.1"/>
</dbReference>
<evidence type="ECO:0000313" key="1">
    <source>
        <dbReference type="EMBL" id="PRZ24053.1"/>
    </source>
</evidence>
<dbReference type="OrthoDB" id="1450679at2"/>
<protein>
    <recommendedName>
        <fullName evidence="4">Lipoprotein</fullName>
    </recommendedName>
</protein>
<dbReference type="Proteomes" id="UP000237771">
    <property type="component" value="Unassembled WGS sequence"/>
</dbReference>
<dbReference type="Proteomes" id="UP000184384">
    <property type="component" value="Unassembled WGS sequence"/>
</dbReference>
<proteinExistence type="predicted"/>
<reference evidence="2" key="1">
    <citation type="submission" date="2016-11" db="EMBL/GenBank/DDBJ databases">
        <authorList>
            <person name="Jaros S."/>
            <person name="Januszkiewicz K."/>
            <person name="Wedrychowicz H."/>
        </authorList>
    </citation>
    <scope>NUCLEOTIDE SEQUENCE [LARGE SCALE GENOMIC DNA]</scope>
    <source>
        <strain evidence="2">DSM 19729</strain>
    </source>
</reference>
<gene>
    <name evidence="1" type="ORF">BC624_104168</name>
    <name evidence="2" type="ORF">SAMN05443373_103168</name>
</gene>
<dbReference type="EMBL" id="PVUB01000004">
    <property type="protein sequence ID" value="PRZ24053.1"/>
    <property type="molecule type" value="Genomic_DNA"/>
</dbReference>
<organism evidence="2">
    <name type="scientific">Flavobacterium granuli</name>
    <dbReference type="NCBI Taxonomy" id="280093"/>
    <lineage>
        <taxon>Bacteria</taxon>
        <taxon>Pseudomonadati</taxon>
        <taxon>Bacteroidota</taxon>
        <taxon>Flavobacteriia</taxon>
        <taxon>Flavobacteriales</taxon>
        <taxon>Flavobacteriaceae</taxon>
        <taxon>Flavobacterium</taxon>
    </lineage>
</organism>
<dbReference type="EMBL" id="FQWO01000003">
    <property type="protein sequence ID" value="SHG66826.1"/>
    <property type="molecule type" value="Genomic_DNA"/>
</dbReference>
<sequence>MSKILRAPKRLTIRFFSYFLITSFLVLSCQKDQDEIPDCGCDSTIRTTIPESANLIGKIAYKKQLDPNDNYYNNKFWIAYTEQNCSNCVHKMIVCNEGILNQQILNLKSNGQTLNIKFSGHLKEICEKTFDIADVTYENIILTKIIVQ</sequence>
<evidence type="ECO:0000313" key="2">
    <source>
        <dbReference type="EMBL" id="SHG66826.1"/>
    </source>
</evidence>
<dbReference type="STRING" id="280093.SAMN05443373_103168"/>